<dbReference type="Pfam" id="PF00512">
    <property type="entry name" value="HisKA"/>
    <property type="match status" value="1"/>
</dbReference>
<evidence type="ECO:0000256" key="3">
    <source>
        <dbReference type="ARBA" id="ARBA00022553"/>
    </source>
</evidence>
<evidence type="ECO:0000256" key="4">
    <source>
        <dbReference type="ARBA" id="ARBA00022679"/>
    </source>
</evidence>
<dbReference type="InterPro" id="IPR036097">
    <property type="entry name" value="HisK_dim/P_sf"/>
</dbReference>
<protein>
    <recommendedName>
        <fullName evidence="2">histidine kinase</fullName>
        <ecNumber evidence="2">2.7.13.3</ecNumber>
    </recommendedName>
</protein>
<evidence type="ECO:0000256" key="1">
    <source>
        <dbReference type="ARBA" id="ARBA00000085"/>
    </source>
</evidence>
<accession>A0A1B4VDM1</accession>
<reference evidence="12 13" key="1">
    <citation type="submission" date="2015-08" db="EMBL/GenBank/DDBJ databases">
        <title>Complete genome sequence of Sulfurifustis variabilis.</title>
        <authorList>
            <person name="Miura A."/>
            <person name="Kojima H."/>
            <person name="Fukui M."/>
        </authorList>
    </citation>
    <scope>NUCLEOTIDE SEQUENCE [LARGE SCALE GENOMIC DNA]</scope>
    <source>
        <strain evidence="13">skN76</strain>
    </source>
</reference>
<feature type="domain" description="Response regulatory" evidence="9">
    <location>
        <begin position="1514"/>
        <end position="1630"/>
    </location>
</feature>
<gene>
    <name evidence="12" type="ORF">SVA_1753</name>
</gene>
<feature type="domain" description="PAS" evidence="10">
    <location>
        <begin position="179"/>
        <end position="230"/>
    </location>
</feature>
<dbReference type="Gene3D" id="3.30.565.10">
    <property type="entry name" value="Histidine kinase-like ATPase, C-terminal domain"/>
    <property type="match status" value="1"/>
</dbReference>
<dbReference type="Pfam" id="PF00072">
    <property type="entry name" value="Response_reg"/>
    <property type="match status" value="1"/>
</dbReference>
<dbReference type="InterPro" id="IPR013655">
    <property type="entry name" value="PAS_fold_3"/>
</dbReference>
<dbReference type="Pfam" id="PF08447">
    <property type="entry name" value="PAS_3"/>
    <property type="match status" value="1"/>
</dbReference>
<dbReference type="Gene3D" id="3.40.50.2300">
    <property type="match status" value="1"/>
</dbReference>
<dbReference type="GO" id="GO:0006355">
    <property type="term" value="P:regulation of DNA-templated transcription"/>
    <property type="evidence" value="ECO:0007669"/>
    <property type="project" value="InterPro"/>
</dbReference>
<dbReference type="Pfam" id="PF00989">
    <property type="entry name" value="PAS"/>
    <property type="match status" value="2"/>
</dbReference>
<feature type="domain" description="Histidine kinase" evidence="8">
    <location>
        <begin position="1272"/>
        <end position="1492"/>
    </location>
</feature>
<dbReference type="CDD" id="cd00075">
    <property type="entry name" value="HATPase"/>
    <property type="match status" value="1"/>
</dbReference>
<dbReference type="InterPro" id="IPR003661">
    <property type="entry name" value="HisK_dim/P_dom"/>
</dbReference>
<keyword evidence="3 6" id="KW-0597">Phosphoprotein</keyword>
<feature type="domain" description="PAC" evidence="11">
    <location>
        <begin position="1201"/>
        <end position="1254"/>
    </location>
</feature>
<dbReference type="InterPro" id="IPR005467">
    <property type="entry name" value="His_kinase_dom"/>
</dbReference>
<dbReference type="SMART" id="SM00448">
    <property type="entry name" value="REC"/>
    <property type="match status" value="1"/>
</dbReference>
<dbReference type="InterPro" id="IPR035965">
    <property type="entry name" value="PAS-like_dom_sf"/>
</dbReference>
<keyword evidence="5" id="KW-0418">Kinase</keyword>
<dbReference type="SUPFAM" id="SSF52172">
    <property type="entry name" value="CheY-like"/>
    <property type="match status" value="2"/>
</dbReference>
<evidence type="ECO:0000256" key="2">
    <source>
        <dbReference type="ARBA" id="ARBA00012438"/>
    </source>
</evidence>
<dbReference type="Gene3D" id="1.10.287.130">
    <property type="match status" value="1"/>
</dbReference>
<dbReference type="CDD" id="cd00130">
    <property type="entry name" value="PAS"/>
    <property type="match status" value="4"/>
</dbReference>
<dbReference type="SMART" id="SM00388">
    <property type="entry name" value="HisKA"/>
    <property type="match status" value="1"/>
</dbReference>
<evidence type="ECO:0000256" key="7">
    <source>
        <dbReference type="SAM" id="Coils"/>
    </source>
</evidence>
<dbReference type="Pfam" id="PF08448">
    <property type="entry name" value="PAS_4"/>
    <property type="match status" value="3"/>
</dbReference>
<feature type="domain" description="PAS" evidence="10">
    <location>
        <begin position="418"/>
        <end position="488"/>
    </location>
</feature>
<dbReference type="CDD" id="cd00082">
    <property type="entry name" value="HisKA"/>
    <property type="match status" value="1"/>
</dbReference>
<dbReference type="RefSeq" id="WP_096460836.1">
    <property type="nucleotide sequence ID" value="NZ_AP014936.1"/>
</dbReference>
<dbReference type="InterPro" id="IPR000014">
    <property type="entry name" value="PAS"/>
</dbReference>
<dbReference type="InterPro" id="IPR004358">
    <property type="entry name" value="Sig_transdc_His_kin-like_C"/>
</dbReference>
<keyword evidence="7" id="KW-0175">Coiled coil</keyword>
<dbReference type="GO" id="GO:0005886">
    <property type="term" value="C:plasma membrane"/>
    <property type="evidence" value="ECO:0007669"/>
    <property type="project" value="UniProtKB-ARBA"/>
</dbReference>
<dbReference type="Pfam" id="PF02518">
    <property type="entry name" value="HATPase_c"/>
    <property type="match status" value="1"/>
</dbReference>
<dbReference type="InterPro" id="IPR001789">
    <property type="entry name" value="Sig_transdc_resp-reg_receiver"/>
</dbReference>
<dbReference type="InterPro" id="IPR011006">
    <property type="entry name" value="CheY-like_superfamily"/>
</dbReference>
<dbReference type="PROSITE" id="PS50110">
    <property type="entry name" value="RESPONSE_REGULATORY"/>
    <property type="match status" value="1"/>
</dbReference>
<dbReference type="Gene3D" id="3.30.450.20">
    <property type="entry name" value="PAS domain"/>
    <property type="match status" value="8"/>
</dbReference>
<dbReference type="InterPro" id="IPR000700">
    <property type="entry name" value="PAS-assoc_C"/>
</dbReference>
<evidence type="ECO:0000313" key="12">
    <source>
        <dbReference type="EMBL" id="BAU48307.1"/>
    </source>
</evidence>
<feature type="domain" description="PAC" evidence="11">
    <location>
        <begin position="492"/>
        <end position="542"/>
    </location>
</feature>
<feature type="domain" description="PAC" evidence="11">
    <location>
        <begin position="365"/>
        <end position="417"/>
    </location>
</feature>
<evidence type="ECO:0000259" key="11">
    <source>
        <dbReference type="PROSITE" id="PS50113"/>
    </source>
</evidence>
<keyword evidence="4" id="KW-0808">Transferase</keyword>
<dbReference type="Proteomes" id="UP000218899">
    <property type="component" value="Chromosome"/>
</dbReference>
<evidence type="ECO:0000259" key="9">
    <source>
        <dbReference type="PROSITE" id="PS50110"/>
    </source>
</evidence>
<dbReference type="PROSITE" id="PS50112">
    <property type="entry name" value="PAS"/>
    <property type="match status" value="4"/>
</dbReference>
<evidence type="ECO:0000256" key="5">
    <source>
        <dbReference type="ARBA" id="ARBA00022777"/>
    </source>
</evidence>
<comment type="catalytic activity">
    <reaction evidence="1">
        <text>ATP + protein L-histidine = ADP + protein N-phospho-L-histidine.</text>
        <dbReference type="EC" id="2.7.13.3"/>
    </reaction>
</comment>
<dbReference type="GO" id="GO:0000155">
    <property type="term" value="F:phosphorelay sensor kinase activity"/>
    <property type="evidence" value="ECO:0007669"/>
    <property type="project" value="InterPro"/>
</dbReference>
<dbReference type="InterPro" id="IPR013767">
    <property type="entry name" value="PAS_fold"/>
</dbReference>
<evidence type="ECO:0000259" key="8">
    <source>
        <dbReference type="PROSITE" id="PS50109"/>
    </source>
</evidence>
<dbReference type="CDD" id="cd17580">
    <property type="entry name" value="REC_2_DhkD-like"/>
    <property type="match status" value="1"/>
</dbReference>
<dbReference type="PANTHER" id="PTHR43304:SF1">
    <property type="entry name" value="PAC DOMAIN-CONTAINING PROTEIN"/>
    <property type="match status" value="1"/>
</dbReference>
<evidence type="ECO:0000313" key="13">
    <source>
        <dbReference type="Proteomes" id="UP000218899"/>
    </source>
</evidence>
<feature type="domain" description="PAC" evidence="11">
    <location>
        <begin position="952"/>
        <end position="1003"/>
    </location>
</feature>
<evidence type="ECO:0000259" key="10">
    <source>
        <dbReference type="PROSITE" id="PS50112"/>
    </source>
</evidence>
<sequence>MSLPKQQAATRATAFAEGERVLVLAPTGRDALLVCTFLAQAGIPSKSCDDMSQLCEELDQPTGATLIAEEALGGTSLRRFTEALAQQPPWSDLPILILTNGGEDGGWRRLAILDSIGNATLIERPVRMVHLMSAVQTALRSRRRQYEMRAYLAERETRERAAREAARLEQALRAQATAAREDLERVVASIRDGFMIVDRAWRFTYVNEQAARFAGLRPADMLAKSLWELFPDRIGGKFYHEAQRAMTQRQALSFDLYHPAAHRWFEYRLYPQPQGLVILETDVTDRKQAEEHRAQLAAVVEASANAITSQTLEGIITSWNPGAERMYGYTADEAVGRSIYMTIPPELTEEMAELYARVRTGGRVERAESVRQRKDGTTLPVAVSLAPIRGRDGMVVALTSVETDIAERVRVEQALRDSEDRYRRLIELSPAAVFVHLENRIVYANPASLHLFGAREPNEVLGHSKIEFVHPDFVPIVEGRIRRMRETGEPNAPMEQKWVRRDGTVIDVEVSASPLPWSGRTAVQVIARDITLRKRAENALRDSEMRERARALEIRSLMEAVPAAVLIAEDIECRRITANRAGYDLLRLPVGSNTSLSADVDAPRHFRVFTDGRELRPEELPVQRAAATGTPIRDVEEEIVFDDGSRVFLLGNAVPLFDETGRPRGAVAAFVDITARKQAEEAVRASEARFRHIFQSAAVAIFEDDFLPAWEMLQALKREGVTDFRTYFREHPDAVQRAAELVRVNEANREGCEIWQAEDRQDLLGPLVRLFGAESAPALERCLVQLADGADYIEEEAVIRTLKGELREVRCAVALHSHEPDDLRRVLVTSIDITAHKHAERALRASEARYRYIFEAAAPGIIEVDASHLKRLLDGLKTKGPHTLEERLMRSDDFLRQAAAWLRVVAANPQAIALYEADDIEALNPLARLFEPSTLRIFGECVEQIAEGVRYYEGEGSILTVKGNRREVFLTVSLPTQPQDFRRVLVTLMDMTERKRAEESVRRSEANLAKAQAIAHVGSWEWEIERNDITCSDETYRILGLEPQSREMRFPNIVEAVVHPDDRERVKEIISAALRQPHPWFLEIRLVLPDGSERVAYLRAEVVCEGDRPVRMVGTLQDITERKLVEEALRFSESRFRAALQGVPIVVSQQDRELRYTWIHKPLPGYTVDRVIGRRDTDVLERREEAEALEAFKRHVIHTGVAARRKFRLHLEGAPRELDVIAEPLRSGHGDVVGVTCAAVDITEHTELQDQLRRQAEQLARMDSRKNEFLAMLAHELRNPLAPIHNAVHVLKIQPDPPDRRHLQWALDVIARQVQHLARLVDDLLDIARITHGRIRLQRELVDLHTLLAQAVEAARPTMTQRRHALVYAPPSEPIVLEADPTRLVQIVGNLLGNAGRYTPPGGRIDVAARREGSEAVITVRDNGIGIAAEALPHIFDLFSQAGRSTDDRQGGLGLGLALVHRLVELHGGSVSAASAGTGKGSTFTVRLPVLPEAREAPAGYPAQQPVRDRRGMRILVVDDNPDVAQSLAVLLDVLGHRVEAVNDGGSVLPAIERCNPDVVFLDIGLPDMDGYEVARRIRAAYPTRALRVVALTGYGQEEVRRRVQSAGFDAHLLKPASVESLETLLASFRLQ</sequence>
<dbReference type="EC" id="2.7.13.3" evidence="2"/>
<dbReference type="EMBL" id="AP014936">
    <property type="protein sequence ID" value="BAU48307.1"/>
    <property type="molecule type" value="Genomic_DNA"/>
</dbReference>
<dbReference type="OrthoDB" id="9772100at2"/>
<dbReference type="SUPFAM" id="SSF55874">
    <property type="entry name" value="ATPase domain of HSP90 chaperone/DNA topoisomerase II/histidine kinase"/>
    <property type="match status" value="1"/>
</dbReference>
<evidence type="ECO:0000256" key="6">
    <source>
        <dbReference type="PROSITE-ProRule" id="PRU00169"/>
    </source>
</evidence>
<dbReference type="SMART" id="SM00387">
    <property type="entry name" value="HATPase_c"/>
    <property type="match status" value="1"/>
</dbReference>
<dbReference type="NCBIfam" id="TIGR00229">
    <property type="entry name" value="sensory_box"/>
    <property type="match status" value="6"/>
</dbReference>
<dbReference type="PRINTS" id="PR00344">
    <property type="entry name" value="BCTRLSENSOR"/>
</dbReference>
<dbReference type="SUPFAM" id="SSF55785">
    <property type="entry name" value="PYP-like sensor domain (PAS domain)"/>
    <property type="match status" value="8"/>
</dbReference>
<dbReference type="SUPFAM" id="SSF47384">
    <property type="entry name" value="Homodimeric domain of signal transducing histidine kinase"/>
    <property type="match status" value="1"/>
</dbReference>
<organism evidence="12 13">
    <name type="scientific">Sulfurifustis variabilis</name>
    <dbReference type="NCBI Taxonomy" id="1675686"/>
    <lineage>
        <taxon>Bacteria</taxon>
        <taxon>Pseudomonadati</taxon>
        <taxon>Pseudomonadota</taxon>
        <taxon>Gammaproteobacteria</taxon>
        <taxon>Acidiferrobacterales</taxon>
        <taxon>Acidiferrobacteraceae</taxon>
        <taxon>Sulfurifustis</taxon>
    </lineage>
</organism>
<dbReference type="InterPro" id="IPR052162">
    <property type="entry name" value="Sensor_kinase/Photoreceptor"/>
</dbReference>
<feature type="domain" description="PAS" evidence="10">
    <location>
        <begin position="1032"/>
        <end position="1077"/>
    </location>
</feature>
<dbReference type="SMART" id="SM00086">
    <property type="entry name" value="PAC"/>
    <property type="match status" value="7"/>
</dbReference>
<dbReference type="FunFam" id="3.30.565.10:FF:000006">
    <property type="entry name" value="Sensor histidine kinase WalK"/>
    <property type="match status" value="1"/>
</dbReference>
<dbReference type="Gene3D" id="2.10.70.100">
    <property type="match status" value="1"/>
</dbReference>
<dbReference type="PROSITE" id="PS50113">
    <property type="entry name" value="PAC"/>
    <property type="match status" value="6"/>
</dbReference>
<dbReference type="PANTHER" id="PTHR43304">
    <property type="entry name" value="PHYTOCHROME-LIKE PROTEIN CPH1"/>
    <property type="match status" value="1"/>
</dbReference>
<feature type="domain" description="PAC" evidence="11">
    <location>
        <begin position="1080"/>
        <end position="1131"/>
    </location>
</feature>
<dbReference type="InterPro" id="IPR013656">
    <property type="entry name" value="PAS_4"/>
</dbReference>
<feature type="domain" description="PAC" evidence="11">
    <location>
        <begin position="633"/>
        <end position="685"/>
    </location>
</feature>
<keyword evidence="13" id="KW-1185">Reference proteome</keyword>
<feature type="domain" description="PAS" evidence="10">
    <location>
        <begin position="292"/>
        <end position="362"/>
    </location>
</feature>
<dbReference type="PROSITE" id="PS50109">
    <property type="entry name" value="HIS_KIN"/>
    <property type="match status" value="1"/>
</dbReference>
<dbReference type="SMART" id="SM00091">
    <property type="entry name" value="PAS"/>
    <property type="match status" value="5"/>
</dbReference>
<feature type="coiled-coil region" evidence="7">
    <location>
        <begin position="151"/>
        <end position="178"/>
    </location>
</feature>
<name>A0A1B4VDM1_9GAMM</name>
<proteinExistence type="predicted"/>
<dbReference type="InterPro" id="IPR001610">
    <property type="entry name" value="PAC"/>
</dbReference>
<dbReference type="InterPro" id="IPR036890">
    <property type="entry name" value="HATPase_C_sf"/>
</dbReference>
<feature type="modified residue" description="4-aspartylphosphate" evidence="6">
    <location>
        <position position="1563"/>
    </location>
</feature>
<dbReference type="KEGG" id="sva:SVA_1753"/>
<dbReference type="InterPro" id="IPR003594">
    <property type="entry name" value="HATPase_dom"/>
</dbReference>